<evidence type="ECO:0000313" key="2">
    <source>
        <dbReference type="Proteomes" id="UP000268059"/>
    </source>
</evidence>
<accession>A0A3G9JBW3</accession>
<dbReference type="InParanoid" id="A0A3G9JBW3"/>
<name>A0A3G9JBW3_9FIRM</name>
<dbReference type="Gene3D" id="3.40.50.300">
    <property type="entry name" value="P-loop containing nucleotide triphosphate hydrolases"/>
    <property type="match status" value="1"/>
</dbReference>
<reference evidence="1 2" key="1">
    <citation type="submission" date="2018-11" db="EMBL/GenBank/DDBJ databases">
        <title>Novel Erysipelotrichaceae bacterium isolated from small intestine of a swine.</title>
        <authorList>
            <person name="Kim J.S."/>
            <person name="Choe H."/>
            <person name="Lee Y.R."/>
            <person name="Kim K.M."/>
            <person name="Park D.S."/>
        </authorList>
    </citation>
    <scope>NUCLEOTIDE SEQUENCE [LARGE SCALE GENOMIC DNA]</scope>
    <source>
        <strain evidence="1 2">SG0102</strain>
    </source>
</reference>
<dbReference type="KEGG" id="ebm:SG0102_07890"/>
<sequence length="59" mass="6767">MIEVMIEEILKRKHRPVIIAIDGRCAAGKSTLALLLSEQPDATIFHMDDFYLQGRQRNI</sequence>
<dbReference type="RefSeq" id="WP_125118767.1">
    <property type="nucleotide sequence ID" value="NZ_AP019309.1"/>
</dbReference>
<dbReference type="OrthoDB" id="1420794at2"/>
<dbReference type="EMBL" id="AP019309">
    <property type="protein sequence ID" value="BBH25855.1"/>
    <property type="molecule type" value="Genomic_DNA"/>
</dbReference>
<dbReference type="AlphaFoldDB" id="A0A3G9JBW3"/>
<dbReference type="Proteomes" id="UP000268059">
    <property type="component" value="Chromosome"/>
</dbReference>
<proteinExistence type="predicted"/>
<dbReference type="InterPro" id="IPR027417">
    <property type="entry name" value="P-loop_NTPase"/>
</dbReference>
<keyword evidence="2" id="KW-1185">Reference proteome</keyword>
<organism evidence="1 2">
    <name type="scientific">Intestinibaculum porci</name>
    <dbReference type="NCBI Taxonomy" id="2487118"/>
    <lineage>
        <taxon>Bacteria</taxon>
        <taxon>Bacillati</taxon>
        <taxon>Bacillota</taxon>
        <taxon>Erysipelotrichia</taxon>
        <taxon>Erysipelotrichales</taxon>
        <taxon>Erysipelotrichaceae</taxon>
        <taxon>Intestinibaculum</taxon>
    </lineage>
</organism>
<dbReference type="SUPFAM" id="SSF52540">
    <property type="entry name" value="P-loop containing nucleoside triphosphate hydrolases"/>
    <property type="match status" value="1"/>
</dbReference>
<protein>
    <recommendedName>
        <fullName evidence="3">Uridine kinase</fullName>
    </recommendedName>
</protein>
<evidence type="ECO:0000313" key="1">
    <source>
        <dbReference type="EMBL" id="BBH25855.1"/>
    </source>
</evidence>
<gene>
    <name evidence="1" type="ORF">SG0102_07890</name>
</gene>
<evidence type="ECO:0008006" key="3">
    <source>
        <dbReference type="Google" id="ProtNLM"/>
    </source>
</evidence>